<dbReference type="EMBL" id="CM023484">
    <property type="protein sequence ID" value="KAH6932365.1"/>
    <property type="molecule type" value="Genomic_DNA"/>
</dbReference>
<reference evidence="1" key="1">
    <citation type="submission" date="2020-05" db="EMBL/GenBank/DDBJ databases">
        <title>Large-scale comparative analyses of tick genomes elucidate their genetic diversity and vector capacities.</title>
        <authorList>
            <person name="Jia N."/>
            <person name="Wang J."/>
            <person name="Shi W."/>
            <person name="Du L."/>
            <person name="Sun Y."/>
            <person name="Zhan W."/>
            <person name="Jiang J."/>
            <person name="Wang Q."/>
            <person name="Zhang B."/>
            <person name="Ji P."/>
            <person name="Sakyi L.B."/>
            <person name="Cui X."/>
            <person name="Yuan T."/>
            <person name="Jiang B."/>
            <person name="Yang W."/>
            <person name="Lam T.T.-Y."/>
            <person name="Chang Q."/>
            <person name="Ding S."/>
            <person name="Wang X."/>
            <person name="Zhu J."/>
            <person name="Ruan X."/>
            <person name="Zhao L."/>
            <person name="Wei J."/>
            <person name="Que T."/>
            <person name="Du C."/>
            <person name="Cheng J."/>
            <person name="Dai P."/>
            <person name="Han X."/>
            <person name="Huang E."/>
            <person name="Gao Y."/>
            <person name="Liu J."/>
            <person name="Shao H."/>
            <person name="Ye R."/>
            <person name="Li L."/>
            <person name="Wei W."/>
            <person name="Wang X."/>
            <person name="Wang C."/>
            <person name="Yang T."/>
            <person name="Huo Q."/>
            <person name="Li W."/>
            <person name="Guo W."/>
            <person name="Chen H."/>
            <person name="Zhou L."/>
            <person name="Ni X."/>
            <person name="Tian J."/>
            <person name="Zhou Y."/>
            <person name="Sheng Y."/>
            <person name="Liu T."/>
            <person name="Pan Y."/>
            <person name="Xia L."/>
            <person name="Li J."/>
            <person name="Zhao F."/>
            <person name="Cao W."/>
        </authorList>
    </citation>
    <scope>NUCLEOTIDE SEQUENCE</scope>
    <source>
        <strain evidence="1">Hyas-2018</strain>
    </source>
</reference>
<organism evidence="1 2">
    <name type="scientific">Hyalomma asiaticum</name>
    <name type="common">Tick</name>
    <dbReference type="NCBI Taxonomy" id="266040"/>
    <lineage>
        <taxon>Eukaryota</taxon>
        <taxon>Metazoa</taxon>
        <taxon>Ecdysozoa</taxon>
        <taxon>Arthropoda</taxon>
        <taxon>Chelicerata</taxon>
        <taxon>Arachnida</taxon>
        <taxon>Acari</taxon>
        <taxon>Parasitiformes</taxon>
        <taxon>Ixodida</taxon>
        <taxon>Ixodoidea</taxon>
        <taxon>Ixodidae</taxon>
        <taxon>Hyalomminae</taxon>
        <taxon>Hyalomma</taxon>
    </lineage>
</organism>
<accession>A0ACB7SCC8</accession>
<sequence length="102" mass="10860">MWLQRDAVQPWGFSSDLDLHIGKMAQQKPPTTVINKSVMGPSEDTQGSATRSDGAQATVTESILELPNQQDIAVGHNHSTTTLQAGTNKKNASAISACLTVK</sequence>
<comment type="caution">
    <text evidence="1">The sequence shown here is derived from an EMBL/GenBank/DDBJ whole genome shotgun (WGS) entry which is preliminary data.</text>
</comment>
<name>A0ACB7SCC8_HYAAI</name>
<gene>
    <name evidence="1" type="ORF">HPB50_004894</name>
</gene>
<evidence type="ECO:0000313" key="1">
    <source>
        <dbReference type="EMBL" id="KAH6932365.1"/>
    </source>
</evidence>
<protein>
    <submittedName>
        <fullName evidence="1">Uncharacterized protein</fullName>
    </submittedName>
</protein>
<dbReference type="Proteomes" id="UP000821845">
    <property type="component" value="Chromosome 4"/>
</dbReference>
<evidence type="ECO:0000313" key="2">
    <source>
        <dbReference type="Proteomes" id="UP000821845"/>
    </source>
</evidence>
<keyword evidence="2" id="KW-1185">Reference proteome</keyword>
<proteinExistence type="predicted"/>